<proteinExistence type="predicted"/>
<reference evidence="2" key="1">
    <citation type="submission" date="2020-05" db="EMBL/GenBank/DDBJ databases">
        <authorList>
            <person name="Chiriac C."/>
            <person name="Salcher M."/>
            <person name="Ghai R."/>
            <person name="Kavagutti S V."/>
        </authorList>
    </citation>
    <scope>NUCLEOTIDE SEQUENCE</scope>
</reference>
<sequence>MYAALWKVLPGPRWARALIIAGMGIAVLAVLVFLLFPWLDYILTRSVEVGP</sequence>
<gene>
    <name evidence="2" type="ORF">UFOPK3516_01375</name>
</gene>
<evidence type="ECO:0000313" key="2">
    <source>
        <dbReference type="EMBL" id="CAB4909095.1"/>
    </source>
</evidence>
<keyword evidence="1" id="KW-1133">Transmembrane helix</keyword>
<evidence type="ECO:0000256" key="1">
    <source>
        <dbReference type="SAM" id="Phobius"/>
    </source>
</evidence>
<keyword evidence="1" id="KW-0472">Membrane</keyword>
<accession>A0A6J7GWW2</accession>
<protein>
    <submittedName>
        <fullName evidence="2">Unannotated protein</fullName>
    </submittedName>
</protein>
<dbReference type="AlphaFoldDB" id="A0A6J7GWW2"/>
<dbReference type="EMBL" id="CAFBMB010000144">
    <property type="protein sequence ID" value="CAB4909095.1"/>
    <property type="molecule type" value="Genomic_DNA"/>
</dbReference>
<organism evidence="2">
    <name type="scientific">freshwater metagenome</name>
    <dbReference type="NCBI Taxonomy" id="449393"/>
    <lineage>
        <taxon>unclassified sequences</taxon>
        <taxon>metagenomes</taxon>
        <taxon>ecological metagenomes</taxon>
    </lineage>
</organism>
<name>A0A6J7GWW2_9ZZZZ</name>
<feature type="transmembrane region" description="Helical" evidence="1">
    <location>
        <begin position="14"/>
        <end position="36"/>
    </location>
</feature>
<keyword evidence="1" id="KW-0812">Transmembrane</keyword>